<protein>
    <submittedName>
        <fullName evidence="1">Uncharacterized protein</fullName>
    </submittedName>
</protein>
<dbReference type="OrthoDB" id="1470350at2759"/>
<dbReference type="Proteomes" id="UP000800200">
    <property type="component" value="Unassembled WGS sequence"/>
</dbReference>
<name>A0A6A6EFI4_9PEZI</name>
<accession>A0A6A6EFI4</accession>
<proteinExistence type="predicted"/>
<organism evidence="1 2">
    <name type="scientific">Zopfia rhizophila CBS 207.26</name>
    <dbReference type="NCBI Taxonomy" id="1314779"/>
    <lineage>
        <taxon>Eukaryota</taxon>
        <taxon>Fungi</taxon>
        <taxon>Dikarya</taxon>
        <taxon>Ascomycota</taxon>
        <taxon>Pezizomycotina</taxon>
        <taxon>Dothideomycetes</taxon>
        <taxon>Dothideomycetes incertae sedis</taxon>
        <taxon>Zopfiaceae</taxon>
        <taxon>Zopfia</taxon>
    </lineage>
</organism>
<sequence>MGSSACRISSRTAPLIFLLRQNRAHQRPHWHSPRPPLRNHGNKVLSLGKKILMPYKQVHFNPDALSSNTSDFDPGRFLKTRIWCGVRVIGLLVGQLRIIREGFWREGMFICLWGRF</sequence>
<evidence type="ECO:0000313" key="2">
    <source>
        <dbReference type="Proteomes" id="UP000800200"/>
    </source>
</evidence>
<reference evidence="1" key="1">
    <citation type="journal article" date="2020" name="Stud. Mycol.">
        <title>101 Dothideomycetes genomes: a test case for predicting lifestyles and emergence of pathogens.</title>
        <authorList>
            <person name="Haridas S."/>
            <person name="Albert R."/>
            <person name="Binder M."/>
            <person name="Bloem J."/>
            <person name="Labutti K."/>
            <person name="Salamov A."/>
            <person name="Andreopoulos B."/>
            <person name="Baker S."/>
            <person name="Barry K."/>
            <person name="Bills G."/>
            <person name="Bluhm B."/>
            <person name="Cannon C."/>
            <person name="Castanera R."/>
            <person name="Culley D."/>
            <person name="Daum C."/>
            <person name="Ezra D."/>
            <person name="Gonzalez J."/>
            <person name="Henrissat B."/>
            <person name="Kuo A."/>
            <person name="Liang C."/>
            <person name="Lipzen A."/>
            <person name="Lutzoni F."/>
            <person name="Magnuson J."/>
            <person name="Mondo S."/>
            <person name="Nolan M."/>
            <person name="Ohm R."/>
            <person name="Pangilinan J."/>
            <person name="Park H.-J."/>
            <person name="Ramirez L."/>
            <person name="Alfaro M."/>
            <person name="Sun H."/>
            <person name="Tritt A."/>
            <person name="Yoshinaga Y."/>
            <person name="Zwiers L.-H."/>
            <person name="Turgeon B."/>
            <person name="Goodwin S."/>
            <person name="Spatafora J."/>
            <person name="Crous P."/>
            <person name="Grigoriev I."/>
        </authorList>
    </citation>
    <scope>NUCLEOTIDE SEQUENCE</scope>
    <source>
        <strain evidence="1">CBS 207.26</strain>
    </source>
</reference>
<gene>
    <name evidence="1" type="ORF">K469DRAFT_72650</name>
</gene>
<dbReference type="EMBL" id="ML994622">
    <property type="protein sequence ID" value="KAF2188890.1"/>
    <property type="molecule type" value="Genomic_DNA"/>
</dbReference>
<evidence type="ECO:0000313" key="1">
    <source>
        <dbReference type="EMBL" id="KAF2188890.1"/>
    </source>
</evidence>
<dbReference type="AlphaFoldDB" id="A0A6A6EFI4"/>
<keyword evidence="2" id="KW-1185">Reference proteome</keyword>